<dbReference type="GO" id="GO:0005737">
    <property type="term" value="C:cytoplasm"/>
    <property type="evidence" value="ECO:0007669"/>
    <property type="project" value="UniProtKB-UniRule"/>
</dbReference>
<dbReference type="InterPro" id="IPR001926">
    <property type="entry name" value="TrpB-like_PALP"/>
</dbReference>
<keyword evidence="3" id="KW-0456">Lyase</keyword>
<dbReference type="Pfam" id="PF00291">
    <property type="entry name" value="PALP"/>
    <property type="match status" value="1"/>
</dbReference>
<feature type="modified residue" description="N6-(pyridoxal phosphate)lysine" evidence="3">
    <location>
        <position position="55"/>
    </location>
</feature>
<evidence type="ECO:0000313" key="5">
    <source>
        <dbReference type="EMBL" id="NIH54937.1"/>
    </source>
</evidence>
<dbReference type="InterPro" id="IPR050214">
    <property type="entry name" value="Cys_Synth/Cystath_Beta-Synth"/>
</dbReference>
<name>A0A7X5TVF1_9MICO</name>
<dbReference type="AlphaFoldDB" id="A0A7X5TVF1"/>
<dbReference type="EMBL" id="JAAMOX010000002">
    <property type="protein sequence ID" value="NIH54937.1"/>
    <property type="molecule type" value="Genomic_DNA"/>
</dbReference>
<keyword evidence="5" id="KW-0808">Transferase</keyword>
<comment type="cofactor">
    <cofactor evidence="1 3">
        <name>pyridoxal 5'-phosphate</name>
        <dbReference type="ChEBI" id="CHEBI:597326"/>
    </cofactor>
</comment>
<dbReference type="RefSeq" id="WP_167151591.1">
    <property type="nucleotide sequence ID" value="NZ_JAAMOX010000002.1"/>
</dbReference>
<accession>A0A7X5TVF1</accession>
<evidence type="ECO:0000256" key="2">
    <source>
        <dbReference type="ARBA" id="ARBA00022898"/>
    </source>
</evidence>
<keyword evidence="3" id="KW-0963">Cytoplasm</keyword>
<dbReference type="PANTHER" id="PTHR10314">
    <property type="entry name" value="CYSTATHIONINE BETA-SYNTHASE"/>
    <property type="match status" value="1"/>
</dbReference>
<dbReference type="EC" id="4.4.1.1" evidence="3"/>
<evidence type="ECO:0000256" key="3">
    <source>
        <dbReference type="HAMAP-Rule" id="MF_00868"/>
    </source>
</evidence>
<evidence type="ECO:0000313" key="6">
    <source>
        <dbReference type="Proteomes" id="UP000541033"/>
    </source>
</evidence>
<evidence type="ECO:0000256" key="1">
    <source>
        <dbReference type="ARBA" id="ARBA00001933"/>
    </source>
</evidence>
<dbReference type="GO" id="GO:0016829">
    <property type="term" value="F:lyase activity"/>
    <property type="evidence" value="ECO:0007669"/>
    <property type="project" value="UniProtKB-KW"/>
</dbReference>
<dbReference type="InterPro" id="IPR047586">
    <property type="entry name" value="Cds1"/>
</dbReference>
<dbReference type="GO" id="GO:0019450">
    <property type="term" value="P:L-cysteine catabolic process to pyruvate"/>
    <property type="evidence" value="ECO:0007669"/>
    <property type="project" value="UniProtKB-UniRule"/>
</dbReference>
<dbReference type="GO" id="GO:0030170">
    <property type="term" value="F:pyridoxal phosphate binding"/>
    <property type="evidence" value="ECO:0007669"/>
    <property type="project" value="UniProtKB-UniRule"/>
</dbReference>
<dbReference type="SUPFAM" id="SSF53686">
    <property type="entry name" value="Tryptophan synthase beta subunit-like PLP-dependent enzymes"/>
    <property type="match status" value="1"/>
</dbReference>
<feature type="domain" description="Tryptophan synthase beta chain-like PALP" evidence="4">
    <location>
        <begin position="29"/>
        <end position="316"/>
    </location>
</feature>
<dbReference type="InterPro" id="IPR036052">
    <property type="entry name" value="TrpB-like_PALP_sf"/>
</dbReference>
<protein>
    <recommendedName>
        <fullName evidence="3">L-cysteine desulfhydrase Cds1</fullName>
        <ecNumber evidence="3">4.4.1.1</ecNumber>
    </recommendedName>
</protein>
<reference evidence="5 6" key="1">
    <citation type="submission" date="2020-02" db="EMBL/GenBank/DDBJ databases">
        <title>Sequencing the genomes of 1000 actinobacteria strains.</title>
        <authorList>
            <person name="Klenk H.-P."/>
        </authorList>
    </citation>
    <scope>NUCLEOTIDE SEQUENCE [LARGE SCALE GENOMIC DNA]</scope>
    <source>
        <strain evidence="5 6">DSM 27960</strain>
    </source>
</reference>
<organism evidence="5 6">
    <name type="scientific">Lysinibacter cavernae</name>
    <dbReference type="NCBI Taxonomy" id="1640652"/>
    <lineage>
        <taxon>Bacteria</taxon>
        <taxon>Bacillati</taxon>
        <taxon>Actinomycetota</taxon>
        <taxon>Actinomycetes</taxon>
        <taxon>Micrococcales</taxon>
        <taxon>Microbacteriaceae</taxon>
        <taxon>Lysinibacter</taxon>
    </lineage>
</organism>
<comment type="caution">
    <text evidence="5">The sequence shown here is derived from an EMBL/GenBank/DDBJ whole genome shotgun (WGS) entry which is preliminary data.</text>
</comment>
<keyword evidence="6" id="KW-1185">Reference proteome</keyword>
<gene>
    <name evidence="3" type="primary">cds1</name>
    <name evidence="5" type="ORF">FHX76_002833</name>
</gene>
<evidence type="ECO:0000259" key="4">
    <source>
        <dbReference type="Pfam" id="PF00291"/>
    </source>
</evidence>
<comment type="function">
    <text evidence="3">A cysteine desulfhydrase that generates hydrogen sulfide, H(2)S. The H(2)S produced by this enzyme modulates the balance between respiration and glycolysis, and contributes to redox homeostasis. Probably eliminates toxic levels of Cys (which can induce oxidative stress).</text>
</comment>
<keyword evidence="2 3" id="KW-0663">Pyridoxal phosphate</keyword>
<dbReference type="Gene3D" id="3.40.50.1100">
    <property type="match status" value="2"/>
</dbReference>
<dbReference type="GO" id="GO:0016740">
    <property type="term" value="F:transferase activity"/>
    <property type="evidence" value="ECO:0007669"/>
    <property type="project" value="UniProtKB-KW"/>
</dbReference>
<comment type="similarity">
    <text evidence="3">Belongs to the cysteine synthase/cystathionine beta-synthase family. Cds1 subfamily.</text>
</comment>
<dbReference type="HAMAP" id="MF_00868">
    <property type="entry name" value="Cds1"/>
    <property type="match status" value="1"/>
</dbReference>
<comment type="catalytic activity">
    <reaction evidence="3">
        <text>L-cysteine + H2O = hydrogen sulfide + pyruvate + NH4(+) + H(+)</text>
        <dbReference type="Rhea" id="RHEA:24931"/>
        <dbReference type="ChEBI" id="CHEBI:15361"/>
        <dbReference type="ChEBI" id="CHEBI:15377"/>
        <dbReference type="ChEBI" id="CHEBI:15378"/>
        <dbReference type="ChEBI" id="CHEBI:28938"/>
        <dbReference type="ChEBI" id="CHEBI:29919"/>
        <dbReference type="ChEBI" id="CHEBI:35235"/>
        <dbReference type="EC" id="4.4.1.1"/>
    </reaction>
</comment>
<dbReference type="Proteomes" id="UP000541033">
    <property type="component" value="Unassembled WGS sequence"/>
</dbReference>
<proteinExistence type="inferred from homology"/>
<sequence>MSVDHITWAGEALRALDVEANRSADTHMRLFPLPAEWGIDLYVKDESGHPTGSLKHRLARSLFVHAIANGNLGPNSTVVESSSGSTAVSEAYFAKLLGLRFVAVIPEGTSPEKMRLIEQFGGVCHPVSAPTTIWEEALRLGAQADWHYMDQFANASVVTDWRGSDNIGASIFDQLSRERYPEPTWIVVGAGTGGTSATISRHCRFRNSQTRVAVVDPEGSVFYQAWAEGRNDLVSGGSRIEGIGRPRVEKSFVPTLIQHMVRVPDAGSFAAMRLLHEITGLRAGGSTGTNLYGALQIISQMREAGERGSVVILMCDGGERYLDTHYSPAWLLARGIAPEPHHAMLRGLLTTGVWVDVSDAAVDARV</sequence>